<protein>
    <submittedName>
        <fullName evidence="1">Uncharacterized protein</fullName>
    </submittedName>
</protein>
<feature type="non-terminal residue" evidence="1">
    <location>
        <position position="1"/>
    </location>
</feature>
<organism evidence="1 2">
    <name type="scientific">Polarella glacialis</name>
    <name type="common">Dinoflagellate</name>
    <dbReference type="NCBI Taxonomy" id="89957"/>
    <lineage>
        <taxon>Eukaryota</taxon>
        <taxon>Sar</taxon>
        <taxon>Alveolata</taxon>
        <taxon>Dinophyceae</taxon>
        <taxon>Suessiales</taxon>
        <taxon>Suessiaceae</taxon>
        <taxon>Polarella</taxon>
    </lineage>
</organism>
<proteinExistence type="predicted"/>
<keyword evidence="2" id="KW-1185">Reference proteome</keyword>
<comment type="caution">
    <text evidence="1">The sequence shown here is derived from an EMBL/GenBank/DDBJ whole genome shotgun (WGS) entry which is preliminary data.</text>
</comment>
<evidence type="ECO:0000313" key="1">
    <source>
        <dbReference type="EMBL" id="CAE8604791.1"/>
    </source>
</evidence>
<name>A0A813F318_POLGL</name>
<dbReference type="Proteomes" id="UP000654075">
    <property type="component" value="Unassembled WGS sequence"/>
</dbReference>
<gene>
    <name evidence="1" type="ORF">PGLA1383_LOCUS22937</name>
</gene>
<evidence type="ECO:0000313" key="2">
    <source>
        <dbReference type="Proteomes" id="UP000654075"/>
    </source>
</evidence>
<reference evidence="1" key="1">
    <citation type="submission" date="2021-02" db="EMBL/GenBank/DDBJ databases">
        <authorList>
            <person name="Dougan E. K."/>
            <person name="Rhodes N."/>
            <person name="Thang M."/>
            <person name="Chan C."/>
        </authorList>
    </citation>
    <scope>NUCLEOTIDE SEQUENCE</scope>
</reference>
<dbReference type="EMBL" id="CAJNNV010016964">
    <property type="protein sequence ID" value="CAE8604791.1"/>
    <property type="molecule type" value="Genomic_DNA"/>
</dbReference>
<accession>A0A813F318</accession>
<sequence>GGEAPDAPEAEVAAPPEIFLFQGSTQWAADWAEQETATENVAAPEAPVAAAAEVVVLEVTEPEAPAAVAAEAEMP</sequence>
<dbReference type="AlphaFoldDB" id="A0A813F318"/>
<feature type="non-terminal residue" evidence="1">
    <location>
        <position position="75"/>
    </location>
</feature>